<protein>
    <submittedName>
        <fullName evidence="6">LysR family transcriptional regulator</fullName>
    </submittedName>
</protein>
<evidence type="ECO:0000256" key="3">
    <source>
        <dbReference type="ARBA" id="ARBA00023125"/>
    </source>
</evidence>
<dbReference type="Gene3D" id="3.40.190.290">
    <property type="match status" value="1"/>
</dbReference>
<dbReference type="AlphaFoldDB" id="A0A6H9WEN1"/>
<keyword evidence="3" id="KW-0238">DNA-binding</keyword>
<dbReference type="InterPro" id="IPR000847">
    <property type="entry name" value="LysR_HTH_N"/>
</dbReference>
<evidence type="ECO:0000256" key="2">
    <source>
        <dbReference type="ARBA" id="ARBA00023015"/>
    </source>
</evidence>
<dbReference type="EMBL" id="WBJY01000001">
    <property type="protein sequence ID" value="KAB1649362.1"/>
    <property type="molecule type" value="Genomic_DNA"/>
</dbReference>
<dbReference type="PRINTS" id="PR00039">
    <property type="entry name" value="HTHLYSR"/>
</dbReference>
<dbReference type="GO" id="GO:0005829">
    <property type="term" value="C:cytosol"/>
    <property type="evidence" value="ECO:0007669"/>
    <property type="project" value="TreeGrafter"/>
</dbReference>
<dbReference type="Pfam" id="PF03466">
    <property type="entry name" value="LysR_substrate"/>
    <property type="match status" value="1"/>
</dbReference>
<organism evidence="6 7">
    <name type="scientific">Pseudoclavibacter endophyticus</name>
    <dbReference type="NCBI Taxonomy" id="1778590"/>
    <lineage>
        <taxon>Bacteria</taxon>
        <taxon>Bacillati</taxon>
        <taxon>Actinomycetota</taxon>
        <taxon>Actinomycetes</taxon>
        <taxon>Micrococcales</taxon>
        <taxon>Microbacteriaceae</taxon>
        <taxon>Pseudoclavibacter</taxon>
    </lineage>
</organism>
<dbReference type="Proteomes" id="UP000431744">
    <property type="component" value="Unassembled WGS sequence"/>
</dbReference>
<dbReference type="FunFam" id="1.10.10.10:FF:000001">
    <property type="entry name" value="LysR family transcriptional regulator"/>
    <property type="match status" value="1"/>
</dbReference>
<evidence type="ECO:0000259" key="5">
    <source>
        <dbReference type="PROSITE" id="PS50931"/>
    </source>
</evidence>
<dbReference type="GO" id="GO:0003700">
    <property type="term" value="F:DNA-binding transcription factor activity"/>
    <property type="evidence" value="ECO:0007669"/>
    <property type="project" value="InterPro"/>
</dbReference>
<dbReference type="InterPro" id="IPR036388">
    <property type="entry name" value="WH-like_DNA-bd_sf"/>
</dbReference>
<accession>A0A6H9WEN1</accession>
<dbReference type="RefSeq" id="WP_158027952.1">
    <property type="nucleotide sequence ID" value="NZ_BMHG01000001.1"/>
</dbReference>
<evidence type="ECO:0000313" key="6">
    <source>
        <dbReference type="EMBL" id="KAB1649362.1"/>
    </source>
</evidence>
<dbReference type="InterPro" id="IPR050950">
    <property type="entry name" value="HTH-type_LysR_regulators"/>
</dbReference>
<evidence type="ECO:0000256" key="4">
    <source>
        <dbReference type="ARBA" id="ARBA00023163"/>
    </source>
</evidence>
<comment type="caution">
    <text evidence="6">The sequence shown here is derived from an EMBL/GenBank/DDBJ whole genome shotgun (WGS) entry which is preliminary data.</text>
</comment>
<keyword evidence="2" id="KW-0805">Transcription regulation</keyword>
<reference evidence="6 7" key="1">
    <citation type="submission" date="2019-09" db="EMBL/GenBank/DDBJ databases">
        <title>Phylogeny of genus Pseudoclavibacter and closely related genus.</title>
        <authorList>
            <person name="Li Y."/>
        </authorList>
    </citation>
    <scope>NUCLEOTIDE SEQUENCE [LARGE SCALE GENOMIC DNA]</scope>
    <source>
        <strain evidence="6 7">EGI 60007</strain>
    </source>
</reference>
<dbReference type="PANTHER" id="PTHR30419">
    <property type="entry name" value="HTH-TYPE TRANSCRIPTIONAL REGULATOR YBHD"/>
    <property type="match status" value="1"/>
</dbReference>
<name>A0A6H9WEN1_9MICO</name>
<keyword evidence="4" id="KW-0804">Transcription</keyword>
<evidence type="ECO:0000256" key="1">
    <source>
        <dbReference type="ARBA" id="ARBA00009437"/>
    </source>
</evidence>
<feature type="domain" description="HTH lysR-type" evidence="5">
    <location>
        <begin position="3"/>
        <end position="60"/>
    </location>
</feature>
<dbReference type="Pfam" id="PF00126">
    <property type="entry name" value="HTH_1"/>
    <property type="match status" value="1"/>
</dbReference>
<dbReference type="SUPFAM" id="SSF46785">
    <property type="entry name" value="Winged helix' DNA-binding domain"/>
    <property type="match status" value="1"/>
</dbReference>
<comment type="similarity">
    <text evidence="1">Belongs to the LysR transcriptional regulatory family.</text>
</comment>
<dbReference type="InterPro" id="IPR005119">
    <property type="entry name" value="LysR_subst-bd"/>
</dbReference>
<evidence type="ECO:0000313" key="7">
    <source>
        <dbReference type="Proteomes" id="UP000431744"/>
    </source>
</evidence>
<dbReference type="Gene3D" id="1.10.10.10">
    <property type="entry name" value="Winged helix-like DNA-binding domain superfamily/Winged helix DNA-binding domain"/>
    <property type="match status" value="1"/>
</dbReference>
<proteinExistence type="inferred from homology"/>
<dbReference type="CDD" id="cd05466">
    <property type="entry name" value="PBP2_LTTR_substrate"/>
    <property type="match status" value="1"/>
</dbReference>
<sequence length="321" mass="33883">MRVNLEQLRGFLAIVEHGTFTNAADALHLTQPSLSRQISALETDLTARLFDRTRAGTSITAAGTALLPHARRLLADADAARRELAELEGLRRGRVRLGATPTLCVSLVADALTAYRAEHPGIELHLSARGSRDLVEELSHGGLDLALVTTSDERLVSAAGLARTPLLDEELVVVTSAETPPSGSGLGPRRTSLTLDELASLPLIVLSESYDLRVATDAAFAAAGVTPSVALEGAEMDAALRFVERGLGVAVVPAMVLAGHEGLRALRLAGPQLQRTVSLAHRRGTTQSRAALAMRRRIIASADALATALPTTIRRTDSDDA</sequence>
<dbReference type="PROSITE" id="PS50931">
    <property type="entry name" value="HTH_LYSR"/>
    <property type="match status" value="1"/>
</dbReference>
<dbReference type="SUPFAM" id="SSF53850">
    <property type="entry name" value="Periplasmic binding protein-like II"/>
    <property type="match status" value="1"/>
</dbReference>
<dbReference type="InterPro" id="IPR036390">
    <property type="entry name" value="WH_DNA-bd_sf"/>
</dbReference>
<keyword evidence="7" id="KW-1185">Reference proteome</keyword>
<gene>
    <name evidence="6" type="ORF">F8O04_03590</name>
</gene>
<dbReference type="OrthoDB" id="3181812at2"/>
<dbReference type="GO" id="GO:0003677">
    <property type="term" value="F:DNA binding"/>
    <property type="evidence" value="ECO:0007669"/>
    <property type="project" value="UniProtKB-KW"/>
</dbReference>